<sequence precursor="true">MNKSLLAVAVASLFSHTSFSYAQEATADETVVVTANRFETKVNETIAPVEVVTREEIDAIQAQSLTDVLRRLPSVQVVNQGGVGQNSELYIRGRASKNVLVMINGVRIGSATSGAADLSAIPLNGVERIEVLRGPRAAVYGSDAVSGVINIITTKNTNGFNSVKSGVGSDGAYDVGANFSTVSDSGSWFNASATFKAAEGYNIKPSSKNSFDADNDGFKSQYLLVDAGTKVSDELTLKANGYYQKQDSEFDNSWGGVDSTDSDLYSLATVGEYKKDKLNSHFTLATNQDDAESSGQGESSRYTTNRYVSSWDNLYAVSDILSVVGGAEWYEDKVKVEGKNYTQTDRDNAALYVGSYLNKGDFSAESNFRWDDNSAYGTFWTYQFGLGYQLTESLKAVGLYGTSFKAPTFNQLYYPLECGSYGCYQGNANLVPEETESSEIALEGNFELLTWRLAGHYSEVDKMIASNGTTNVNVNKAEIKGVEVSGQFDTGPLAHNLSYDYLDTKDKSTGNELVRRAKHSAKWNMTYLLDAWRFDVSYLYQGKRYDDAKNTKELDPYSLVDIATSYYFDSGVTLSGKIGNVFDEDYETALGYKTQDRNYYASIAYQF</sequence>
<evidence type="ECO:0000256" key="6">
    <source>
        <dbReference type="ARBA" id="ARBA00023065"/>
    </source>
</evidence>
<evidence type="ECO:0000256" key="4">
    <source>
        <dbReference type="ARBA" id="ARBA00022692"/>
    </source>
</evidence>
<dbReference type="GO" id="GO:0015420">
    <property type="term" value="F:ABC-type vitamin B12 transporter activity"/>
    <property type="evidence" value="ECO:0007669"/>
    <property type="project" value="InterPro"/>
</dbReference>
<dbReference type="InterPro" id="IPR012910">
    <property type="entry name" value="Plug_dom"/>
</dbReference>
<reference evidence="16 17" key="1">
    <citation type="submission" date="2018-01" db="EMBL/GenBank/DDBJ databases">
        <title>Draft genome sequences of six Vibrio diazotrophicus strains isolated from deep-sea sediments of the Baltic Sea.</title>
        <authorList>
            <person name="Castillo D."/>
            <person name="Vandieken V."/>
            <person name="Chiang O."/>
            <person name="Middelboe M."/>
        </authorList>
    </citation>
    <scope>NUCLEOTIDE SEQUENCE [LARGE SCALE GENOMIC DNA]</scope>
    <source>
        <strain evidence="16 17">60.27F</strain>
    </source>
</reference>
<feature type="short sequence motif" description="TonB box" evidence="13">
    <location>
        <begin position="30"/>
        <end position="36"/>
    </location>
</feature>
<dbReference type="InterPro" id="IPR036942">
    <property type="entry name" value="Beta-barrel_TonB_sf"/>
</dbReference>
<dbReference type="Pfam" id="PF00593">
    <property type="entry name" value="TonB_dep_Rec_b-barrel"/>
    <property type="match status" value="1"/>
</dbReference>
<dbReference type="GO" id="GO:0046930">
    <property type="term" value="C:pore complex"/>
    <property type="evidence" value="ECO:0007669"/>
    <property type="project" value="UniProtKB-KW"/>
</dbReference>
<comment type="function">
    <text evidence="11">Involved in the active translocation of vitamin B12 (cyanocobalamin) across the outer membrane to the periplasmic space. It derives its energy for transport by interacting with the trans-periplasmic membrane protein TonB.</text>
</comment>
<dbReference type="Gene3D" id="2.40.170.20">
    <property type="entry name" value="TonB-dependent receptor, beta-barrel domain"/>
    <property type="match status" value="1"/>
</dbReference>
<feature type="short sequence motif" description="TonB C-terminal box" evidence="11">
    <location>
        <begin position="590"/>
        <end position="607"/>
    </location>
</feature>
<keyword evidence="3 11" id="KW-1134">Transmembrane beta strand</keyword>
<evidence type="ECO:0000256" key="2">
    <source>
        <dbReference type="ARBA" id="ARBA00022448"/>
    </source>
</evidence>
<comment type="similarity">
    <text evidence="11">Belongs to the TonB-dependent receptor family. BtuB (TC 1.B.14.3.1) subfamily.</text>
</comment>
<dbReference type="Pfam" id="PF07715">
    <property type="entry name" value="Plug"/>
    <property type="match status" value="1"/>
</dbReference>
<evidence type="ECO:0000256" key="5">
    <source>
        <dbReference type="ARBA" id="ARBA00022729"/>
    </source>
</evidence>
<dbReference type="PANTHER" id="PTHR30069">
    <property type="entry name" value="TONB-DEPENDENT OUTER MEMBRANE RECEPTOR"/>
    <property type="match status" value="1"/>
</dbReference>
<dbReference type="OrthoDB" id="9764669at2"/>
<keyword evidence="4 11" id="KW-0812">Transmembrane</keyword>
<dbReference type="EMBL" id="POSK01000013">
    <property type="protein sequence ID" value="PNI02981.1"/>
    <property type="molecule type" value="Genomic_DNA"/>
</dbReference>
<evidence type="ECO:0000256" key="12">
    <source>
        <dbReference type="PROSITE-ProRule" id="PRU01360"/>
    </source>
</evidence>
<dbReference type="CDD" id="cd01347">
    <property type="entry name" value="ligand_gated_channel"/>
    <property type="match status" value="1"/>
</dbReference>
<name>A0A2J8HXJ3_VIBDI</name>
<dbReference type="PROSITE" id="PS00430">
    <property type="entry name" value="TONB_DEPENDENT_REC_1"/>
    <property type="match status" value="1"/>
</dbReference>
<dbReference type="InterPro" id="IPR000531">
    <property type="entry name" value="Beta-barrel_TonB"/>
</dbReference>
<dbReference type="InterPro" id="IPR010101">
    <property type="entry name" value="B12_transptr_BtuB"/>
</dbReference>
<evidence type="ECO:0000256" key="7">
    <source>
        <dbReference type="ARBA" id="ARBA00023077"/>
    </source>
</evidence>
<evidence type="ECO:0000259" key="14">
    <source>
        <dbReference type="Pfam" id="PF00593"/>
    </source>
</evidence>
<evidence type="ECO:0000256" key="8">
    <source>
        <dbReference type="ARBA" id="ARBA00023114"/>
    </source>
</evidence>
<dbReference type="GO" id="GO:0009279">
    <property type="term" value="C:cell outer membrane"/>
    <property type="evidence" value="ECO:0007669"/>
    <property type="project" value="UniProtKB-SubCell"/>
</dbReference>
<dbReference type="PANTHER" id="PTHR30069:SF53">
    <property type="entry name" value="COLICIN I RECEPTOR-RELATED"/>
    <property type="match status" value="1"/>
</dbReference>
<keyword evidence="10 11" id="KW-0998">Cell outer membrane</keyword>
<comment type="caution">
    <text evidence="16">The sequence shown here is derived from an EMBL/GenBank/DDBJ whole genome shotgun (WGS) entry which is preliminary data.</text>
</comment>
<dbReference type="AlphaFoldDB" id="A0A2J8HXJ3"/>
<feature type="domain" description="TonB-dependent receptor plug" evidence="15">
    <location>
        <begin position="42"/>
        <end position="148"/>
    </location>
</feature>
<keyword evidence="9 11" id="KW-0472">Membrane</keyword>
<dbReference type="GO" id="GO:0006811">
    <property type="term" value="P:monoatomic ion transport"/>
    <property type="evidence" value="ECO:0007669"/>
    <property type="project" value="UniProtKB-KW"/>
</dbReference>
<keyword evidence="5 11" id="KW-0732">Signal</keyword>
<dbReference type="InterPro" id="IPR037066">
    <property type="entry name" value="Plug_dom_sf"/>
</dbReference>
<evidence type="ECO:0000259" key="15">
    <source>
        <dbReference type="Pfam" id="PF07715"/>
    </source>
</evidence>
<keyword evidence="6 11" id="KW-0406">Ion transport</keyword>
<dbReference type="HAMAP" id="MF_01531">
    <property type="entry name" value="BtuB"/>
    <property type="match status" value="1"/>
</dbReference>
<evidence type="ECO:0000256" key="10">
    <source>
        <dbReference type="ARBA" id="ARBA00023237"/>
    </source>
</evidence>
<keyword evidence="2 11" id="KW-0813">Transport</keyword>
<comment type="subcellular location">
    <subcellularLocation>
        <location evidence="1 11 12">Cell outer membrane</location>
        <topology evidence="1 11 12">Multi-pass membrane protein</topology>
    </subcellularLocation>
</comment>
<dbReference type="RefSeq" id="WP_102966950.1">
    <property type="nucleotide sequence ID" value="NZ_POSJ01000013.1"/>
</dbReference>
<evidence type="ECO:0000256" key="1">
    <source>
        <dbReference type="ARBA" id="ARBA00004571"/>
    </source>
</evidence>
<dbReference type="PROSITE" id="PS52016">
    <property type="entry name" value="TONB_DEPENDENT_REC_3"/>
    <property type="match status" value="1"/>
</dbReference>
<evidence type="ECO:0000313" key="17">
    <source>
        <dbReference type="Proteomes" id="UP000236449"/>
    </source>
</evidence>
<feature type="signal peptide" evidence="11">
    <location>
        <begin position="1"/>
        <end position="22"/>
    </location>
</feature>
<keyword evidence="8 11" id="KW-0626">Porin</keyword>
<feature type="short sequence motif" description="TonB box" evidence="11">
    <location>
        <begin position="29"/>
        <end position="36"/>
    </location>
</feature>
<dbReference type="Gene3D" id="2.170.130.10">
    <property type="entry name" value="TonB-dependent receptor, plug domain"/>
    <property type="match status" value="1"/>
</dbReference>
<evidence type="ECO:0000256" key="11">
    <source>
        <dbReference type="HAMAP-Rule" id="MF_01531"/>
    </source>
</evidence>
<dbReference type="SUPFAM" id="SSF56935">
    <property type="entry name" value="Porins"/>
    <property type="match status" value="1"/>
</dbReference>
<evidence type="ECO:0000313" key="16">
    <source>
        <dbReference type="EMBL" id="PNI02981.1"/>
    </source>
</evidence>
<protein>
    <recommendedName>
        <fullName evidence="11">Vitamin B12 transporter BtuB</fullName>
    </recommendedName>
    <alternativeName>
        <fullName evidence="11">Cobalamin receptor</fullName>
    </alternativeName>
    <alternativeName>
        <fullName evidence="11">Outer membrane cobalamin translocator</fullName>
    </alternativeName>
</protein>
<evidence type="ECO:0000256" key="13">
    <source>
        <dbReference type="PROSITE-ProRule" id="PRU10143"/>
    </source>
</evidence>
<dbReference type="Proteomes" id="UP000236449">
    <property type="component" value="Unassembled WGS sequence"/>
</dbReference>
<feature type="domain" description="TonB-dependent receptor-like beta-barrel" evidence="14">
    <location>
        <begin position="179"/>
        <end position="581"/>
    </location>
</feature>
<organism evidence="16 17">
    <name type="scientific">Vibrio diazotrophicus</name>
    <dbReference type="NCBI Taxonomy" id="685"/>
    <lineage>
        <taxon>Bacteria</taxon>
        <taxon>Pseudomonadati</taxon>
        <taxon>Pseudomonadota</taxon>
        <taxon>Gammaproteobacteria</taxon>
        <taxon>Vibrionales</taxon>
        <taxon>Vibrionaceae</taxon>
        <taxon>Vibrio</taxon>
    </lineage>
</organism>
<dbReference type="InterPro" id="IPR039426">
    <property type="entry name" value="TonB-dep_rcpt-like"/>
</dbReference>
<accession>A0A2J8HXJ3</accession>
<gene>
    <name evidence="11" type="primary">btuB</name>
    <name evidence="16" type="ORF">C1N32_17675</name>
</gene>
<evidence type="ECO:0000256" key="3">
    <source>
        <dbReference type="ARBA" id="ARBA00022452"/>
    </source>
</evidence>
<feature type="chain" id="PRO_5014481078" description="Vitamin B12 transporter BtuB" evidence="11">
    <location>
        <begin position="23"/>
        <end position="607"/>
    </location>
</feature>
<proteinExistence type="inferred from homology"/>
<evidence type="ECO:0000256" key="9">
    <source>
        <dbReference type="ARBA" id="ARBA00023136"/>
    </source>
</evidence>
<keyword evidence="16" id="KW-0675">Receptor</keyword>
<dbReference type="InterPro" id="IPR010916">
    <property type="entry name" value="TonB_box_CS"/>
</dbReference>
<keyword evidence="7 11" id="KW-0798">TonB box</keyword>
<dbReference type="GO" id="GO:0015288">
    <property type="term" value="F:porin activity"/>
    <property type="evidence" value="ECO:0007669"/>
    <property type="project" value="UniProtKB-KW"/>
</dbReference>